<accession>A0ACB8ACW6</accession>
<evidence type="ECO:0000313" key="2">
    <source>
        <dbReference type="Proteomes" id="UP000790377"/>
    </source>
</evidence>
<name>A0ACB8ACW6_9AGAM</name>
<dbReference type="Proteomes" id="UP000790377">
    <property type="component" value="Unassembled WGS sequence"/>
</dbReference>
<organism evidence="1 2">
    <name type="scientific">Hygrophoropsis aurantiaca</name>
    <dbReference type="NCBI Taxonomy" id="72124"/>
    <lineage>
        <taxon>Eukaryota</taxon>
        <taxon>Fungi</taxon>
        <taxon>Dikarya</taxon>
        <taxon>Basidiomycota</taxon>
        <taxon>Agaricomycotina</taxon>
        <taxon>Agaricomycetes</taxon>
        <taxon>Agaricomycetidae</taxon>
        <taxon>Boletales</taxon>
        <taxon>Coniophorineae</taxon>
        <taxon>Hygrophoropsidaceae</taxon>
        <taxon>Hygrophoropsis</taxon>
    </lineage>
</organism>
<protein>
    <submittedName>
        <fullName evidence="1">Alpha beta-hydrolase</fullName>
    </submittedName>
</protein>
<keyword evidence="2" id="KW-1185">Reference proteome</keyword>
<evidence type="ECO:0000313" key="1">
    <source>
        <dbReference type="EMBL" id="KAH7910513.1"/>
    </source>
</evidence>
<dbReference type="EMBL" id="MU267710">
    <property type="protein sequence ID" value="KAH7910513.1"/>
    <property type="molecule type" value="Genomic_DNA"/>
</dbReference>
<gene>
    <name evidence="1" type="ORF">BJ138DRAFT_1087512</name>
</gene>
<proteinExistence type="predicted"/>
<sequence>MALRIWSLILLLGQIYSFLSLNTSSVVALSNIAATNINISNPVVDLSYAQYQGSVNPVTNITSFLSIRYAAPPTGDFRFAMPQPPANVSGIQQATEWPSMCYQSGGGLMETAPVSIYGFDKRQYDDTTPVKRSTTTPTQSEDCLFLNVWVPSDQLPTEPLTTGGLPVVVYIHGGGYVSGYAAAYDGSELVGHSDNGAIAVVLQYRLGLFGFLSGNEVKADGALNAGLLDQNFALQWVQKNIATFGGDPSRVTIWGQSAGAGSVMNHIVAHNGNTQPPLFKAGITSSTFQPSQYYYNDRIPQLLYNGAVAYAGCSSSSDTLACLRAANTTILEDANDYLAGTAFFDTYVFAPVVDGTFIVERPSVTLAKGTVNGDLLLAIGNAHEGPHFVNPNETLSITDYVAQLFPDLSAVQVQEAAYLYSSFGSALDQAYEVMGDTILVCPTYFLLQAFEGRSWKGKFAIPPALHGNDVPYYFNDYDGTGPPYNNTDFINAFAESFMSFVMFGDVNVKFDPTNITPYWNEYYIGETEMIFNQTEGPNPQPAVMPAQTNPGQLQRCAFWQSVTNEIAQ</sequence>
<reference evidence="1" key="1">
    <citation type="journal article" date="2021" name="New Phytol.">
        <title>Evolutionary innovations through gain and loss of genes in the ectomycorrhizal Boletales.</title>
        <authorList>
            <person name="Wu G."/>
            <person name="Miyauchi S."/>
            <person name="Morin E."/>
            <person name="Kuo A."/>
            <person name="Drula E."/>
            <person name="Varga T."/>
            <person name="Kohler A."/>
            <person name="Feng B."/>
            <person name="Cao Y."/>
            <person name="Lipzen A."/>
            <person name="Daum C."/>
            <person name="Hundley H."/>
            <person name="Pangilinan J."/>
            <person name="Johnson J."/>
            <person name="Barry K."/>
            <person name="LaButti K."/>
            <person name="Ng V."/>
            <person name="Ahrendt S."/>
            <person name="Min B."/>
            <person name="Choi I.G."/>
            <person name="Park H."/>
            <person name="Plett J.M."/>
            <person name="Magnuson J."/>
            <person name="Spatafora J.W."/>
            <person name="Nagy L.G."/>
            <person name="Henrissat B."/>
            <person name="Grigoriev I.V."/>
            <person name="Yang Z.L."/>
            <person name="Xu J."/>
            <person name="Martin F.M."/>
        </authorList>
    </citation>
    <scope>NUCLEOTIDE SEQUENCE</scope>
    <source>
        <strain evidence="1">ATCC 28755</strain>
    </source>
</reference>
<comment type="caution">
    <text evidence="1">The sequence shown here is derived from an EMBL/GenBank/DDBJ whole genome shotgun (WGS) entry which is preliminary data.</text>
</comment>